<dbReference type="RefSeq" id="WP_068734112.1">
    <property type="nucleotide sequence ID" value="NZ_LVYV01000016.1"/>
</dbReference>
<accession>A0A163YXM2</accession>
<feature type="domain" description="Aminoglycoside phosphotransferase" evidence="11">
    <location>
        <begin position="182"/>
        <end position="436"/>
    </location>
</feature>
<comment type="similarity">
    <text evidence="2">Belongs to the TsaE family.</text>
</comment>
<evidence type="ECO:0000256" key="8">
    <source>
        <dbReference type="ARBA" id="ARBA00022840"/>
    </source>
</evidence>
<proteinExistence type="inferred from homology"/>
<keyword evidence="6" id="KW-0479">Metal-binding</keyword>
<dbReference type="PANTHER" id="PTHR33540">
    <property type="entry name" value="TRNA THREONYLCARBAMOYLADENOSINE BIOSYNTHESIS PROTEIN TSAE"/>
    <property type="match status" value="1"/>
</dbReference>
<dbReference type="SUPFAM" id="SSF56112">
    <property type="entry name" value="Protein kinase-like (PK-like)"/>
    <property type="match status" value="1"/>
</dbReference>
<dbReference type="PANTHER" id="PTHR33540:SF2">
    <property type="entry name" value="TRNA THREONYLCARBAMOYLADENOSINE BIOSYNTHESIS PROTEIN TSAE"/>
    <property type="match status" value="1"/>
</dbReference>
<dbReference type="AlphaFoldDB" id="A0A163YXM2"/>
<evidence type="ECO:0000256" key="6">
    <source>
        <dbReference type="ARBA" id="ARBA00022723"/>
    </source>
</evidence>
<dbReference type="GO" id="GO:0046872">
    <property type="term" value="F:metal ion binding"/>
    <property type="evidence" value="ECO:0007669"/>
    <property type="project" value="UniProtKB-KW"/>
</dbReference>
<evidence type="ECO:0000259" key="11">
    <source>
        <dbReference type="Pfam" id="PF01636"/>
    </source>
</evidence>
<protein>
    <recommendedName>
        <fullName evidence="3">tRNA threonylcarbamoyladenosine biosynthesis protein TsaE</fullName>
    </recommendedName>
    <alternativeName>
        <fullName evidence="10">t(6)A37 threonylcarbamoyladenosine biosynthesis protein TsaE</fullName>
    </alternativeName>
</protein>
<reference evidence="12 13" key="1">
    <citation type="submission" date="2016-03" db="EMBL/GenBank/DDBJ databases">
        <title>Microsymbionts genomes from the relict species Vavilovia formosa (Stev.) Fed.</title>
        <authorList>
            <person name="Kopat V."/>
            <person name="Chirak E."/>
            <person name="Kimeklis A."/>
            <person name="Andronov E."/>
        </authorList>
    </citation>
    <scope>NUCLEOTIDE SEQUENCE [LARGE SCALE GENOMIC DNA]</scope>
    <source>
        <strain evidence="12 13">Vaf07</strain>
    </source>
</reference>
<dbReference type="SUPFAM" id="SSF52540">
    <property type="entry name" value="P-loop containing nucleoside triphosphate hydrolases"/>
    <property type="match status" value="1"/>
</dbReference>
<keyword evidence="13" id="KW-1185">Reference proteome</keyword>
<dbReference type="Gene3D" id="3.90.1200.10">
    <property type="match status" value="1"/>
</dbReference>
<dbReference type="Proteomes" id="UP000076574">
    <property type="component" value="Unassembled WGS sequence"/>
</dbReference>
<dbReference type="Gene3D" id="3.40.50.300">
    <property type="entry name" value="P-loop containing nucleotide triphosphate hydrolases"/>
    <property type="match status" value="1"/>
</dbReference>
<evidence type="ECO:0000313" key="13">
    <source>
        <dbReference type="Proteomes" id="UP000076574"/>
    </source>
</evidence>
<sequence>MTDPIINESCTFSLALANEAATAQLMADLALLIGPGDVITLSGDLGAGKTAAARAMIRYLASDSELEVPSPTFTLAQNYDLPSYPLIHADLYRINDASELEEIGLSPLPDDVVALIEWPERADGTLPPDRIDIALSHRPALGSVARAAEITGHGKAASIVLRLKALREFLEEARYLDATRQRMAGDASTRSYARLIRGDDVFILMNAPKRPDGAPVYDGKSYSAAVHLAEDVKPFVAIANGLRAQGISAPAIHHADLDAGFLITEDFGTAPVTEGEPPAPIAERYQTATDMLAMLHGKTLPETLPLLPHVDYAIPVFDTDALLVEIGLMPEWYLPDRDAPLADDARTEFVTMWRELLAKPAAAPKTWVLRDFHSPNIIWLDTREGINKVGVIDFQDTVLGPAAYDLVSLLQDARIDVPEQLELTMLTRYIKARRAADPAFDAAAFAELYAIMSAQRNTRLLGTFARLNRRDGKPHYLKHQPRIWTYLNRSLAHPTLAPFQQWYAAHVPPPRA</sequence>
<keyword evidence="4" id="KW-0963">Cytoplasm</keyword>
<dbReference type="InterPro" id="IPR003442">
    <property type="entry name" value="T6A_TsaE"/>
</dbReference>
<evidence type="ECO:0000256" key="2">
    <source>
        <dbReference type="ARBA" id="ARBA00007599"/>
    </source>
</evidence>
<evidence type="ECO:0000256" key="3">
    <source>
        <dbReference type="ARBA" id="ARBA00019010"/>
    </source>
</evidence>
<comment type="subcellular location">
    <subcellularLocation>
        <location evidence="1">Cytoplasm</location>
    </subcellularLocation>
</comment>
<dbReference type="Pfam" id="PF01636">
    <property type="entry name" value="APH"/>
    <property type="match status" value="1"/>
</dbReference>
<keyword evidence="8" id="KW-0067">ATP-binding</keyword>
<evidence type="ECO:0000256" key="5">
    <source>
        <dbReference type="ARBA" id="ARBA00022694"/>
    </source>
</evidence>
<evidence type="ECO:0000256" key="10">
    <source>
        <dbReference type="ARBA" id="ARBA00032441"/>
    </source>
</evidence>
<evidence type="ECO:0000256" key="1">
    <source>
        <dbReference type="ARBA" id="ARBA00004496"/>
    </source>
</evidence>
<dbReference type="InterPro" id="IPR012180">
    <property type="entry name" value="Bifunc_ATPase/PTrfase"/>
</dbReference>
<name>A0A163YXM2_9BRAD</name>
<dbReference type="EMBL" id="LVYV01000016">
    <property type="protein sequence ID" value="KZD22696.1"/>
    <property type="molecule type" value="Genomic_DNA"/>
</dbReference>
<gene>
    <name evidence="12" type="ORF">A4A58_28465</name>
</gene>
<evidence type="ECO:0000256" key="4">
    <source>
        <dbReference type="ARBA" id="ARBA00022490"/>
    </source>
</evidence>
<dbReference type="PIRSF" id="PIRSF036599">
    <property type="entry name" value="AtpPhos"/>
    <property type="match status" value="1"/>
</dbReference>
<dbReference type="Pfam" id="PF02367">
    <property type="entry name" value="TsaE"/>
    <property type="match status" value="1"/>
</dbReference>
<organism evidence="12 13">
    <name type="scientific">Tardiphaga robiniae</name>
    <dbReference type="NCBI Taxonomy" id="943830"/>
    <lineage>
        <taxon>Bacteria</taxon>
        <taxon>Pseudomonadati</taxon>
        <taxon>Pseudomonadota</taxon>
        <taxon>Alphaproteobacteria</taxon>
        <taxon>Hyphomicrobiales</taxon>
        <taxon>Nitrobacteraceae</taxon>
        <taxon>Tardiphaga</taxon>
    </lineage>
</organism>
<evidence type="ECO:0000256" key="7">
    <source>
        <dbReference type="ARBA" id="ARBA00022741"/>
    </source>
</evidence>
<dbReference type="GO" id="GO:0005524">
    <property type="term" value="F:ATP binding"/>
    <property type="evidence" value="ECO:0007669"/>
    <property type="project" value="UniProtKB-KW"/>
</dbReference>
<dbReference type="GO" id="GO:0005737">
    <property type="term" value="C:cytoplasm"/>
    <property type="evidence" value="ECO:0007669"/>
    <property type="project" value="UniProtKB-SubCell"/>
</dbReference>
<comment type="caution">
    <text evidence="12">The sequence shown here is derived from an EMBL/GenBank/DDBJ whole genome shotgun (WGS) entry which is preliminary data.</text>
</comment>
<keyword evidence="9" id="KW-0460">Magnesium</keyword>
<evidence type="ECO:0000256" key="9">
    <source>
        <dbReference type="ARBA" id="ARBA00022842"/>
    </source>
</evidence>
<dbReference type="NCBIfam" id="TIGR00150">
    <property type="entry name" value="T6A_YjeE"/>
    <property type="match status" value="1"/>
</dbReference>
<keyword evidence="7" id="KW-0547">Nucleotide-binding</keyword>
<dbReference type="STRING" id="943830.A4A58_28465"/>
<dbReference type="GO" id="GO:0002949">
    <property type="term" value="P:tRNA threonylcarbamoyladenosine modification"/>
    <property type="evidence" value="ECO:0007669"/>
    <property type="project" value="InterPro"/>
</dbReference>
<dbReference type="InterPro" id="IPR027417">
    <property type="entry name" value="P-loop_NTPase"/>
</dbReference>
<evidence type="ECO:0000313" key="12">
    <source>
        <dbReference type="EMBL" id="KZD22696.1"/>
    </source>
</evidence>
<keyword evidence="5" id="KW-0819">tRNA processing</keyword>
<dbReference type="Gene3D" id="3.30.200.20">
    <property type="entry name" value="Phosphorylase Kinase, domain 1"/>
    <property type="match status" value="1"/>
</dbReference>
<dbReference type="InterPro" id="IPR002575">
    <property type="entry name" value="Aminoglycoside_PTrfase"/>
</dbReference>
<dbReference type="InterPro" id="IPR011009">
    <property type="entry name" value="Kinase-like_dom_sf"/>
</dbReference>